<reference evidence="2 3" key="1">
    <citation type="submission" date="2019-12" db="EMBL/GenBank/DDBJ databases">
        <title>Comparative genomics gives insights into the taxonomy of the Azoarcus-Aromatoleum group and reveals separate origins of nif in the plant-associated Azoarcus and non-plant-associated Aromatoleum sub-groups.</title>
        <authorList>
            <person name="Lafos M."/>
            <person name="Maluk M."/>
            <person name="Batista M."/>
            <person name="Junghare M."/>
            <person name="Carmona M."/>
            <person name="Faoro H."/>
            <person name="Cruz L.M."/>
            <person name="Battistoni F."/>
            <person name="De Souza E."/>
            <person name="Pedrosa F."/>
            <person name="Chen W.-M."/>
            <person name="Poole P.S."/>
            <person name="Dixon R.A."/>
            <person name="James E.K."/>
        </authorList>
    </citation>
    <scope>NUCLEOTIDE SEQUENCE [LARGE SCALE GENOMIC DNA]</scope>
    <source>
        <strain evidence="2 3">Td21</strain>
    </source>
</reference>
<dbReference type="SUPFAM" id="SSF52309">
    <property type="entry name" value="N-(deoxy)ribosyltransferase-like"/>
    <property type="match status" value="1"/>
</dbReference>
<gene>
    <name evidence="2" type="ORF">GPA22_04765</name>
</gene>
<proteinExistence type="predicted"/>
<dbReference type="RefSeq" id="WP_169254948.1">
    <property type="nucleotide sequence ID" value="NZ_WTVN01000004.1"/>
</dbReference>
<organism evidence="2 3">
    <name type="scientific">Aromatoleum toluvorans</name>
    <dbReference type="NCBI Taxonomy" id="92002"/>
    <lineage>
        <taxon>Bacteria</taxon>
        <taxon>Pseudomonadati</taxon>
        <taxon>Pseudomonadota</taxon>
        <taxon>Betaproteobacteria</taxon>
        <taxon>Rhodocyclales</taxon>
        <taxon>Rhodocyclaceae</taxon>
        <taxon>Aromatoleum</taxon>
    </lineage>
</organism>
<keyword evidence="1" id="KW-0175">Coiled coil</keyword>
<protein>
    <recommendedName>
        <fullName evidence="4">Nucleoside 2-deoxyribosyltransferase</fullName>
    </recommendedName>
</protein>
<evidence type="ECO:0000256" key="1">
    <source>
        <dbReference type="SAM" id="Coils"/>
    </source>
</evidence>
<dbReference type="Proteomes" id="UP000623795">
    <property type="component" value="Unassembled WGS sequence"/>
</dbReference>
<keyword evidence="3" id="KW-1185">Reference proteome</keyword>
<feature type="coiled-coil region" evidence="1">
    <location>
        <begin position="311"/>
        <end position="345"/>
    </location>
</feature>
<accession>A0ABX1PXR9</accession>
<dbReference type="EMBL" id="WTVN01000004">
    <property type="protein sequence ID" value="NMG43040.1"/>
    <property type="molecule type" value="Genomic_DNA"/>
</dbReference>
<evidence type="ECO:0008006" key="4">
    <source>
        <dbReference type="Google" id="ProtNLM"/>
    </source>
</evidence>
<comment type="caution">
    <text evidence="2">The sequence shown here is derived from an EMBL/GenBank/DDBJ whole genome shotgun (WGS) entry which is preliminary data.</text>
</comment>
<dbReference type="Gene3D" id="3.40.50.450">
    <property type="match status" value="1"/>
</dbReference>
<name>A0ABX1PXR9_9RHOO</name>
<evidence type="ECO:0000313" key="2">
    <source>
        <dbReference type="EMBL" id="NMG43040.1"/>
    </source>
</evidence>
<dbReference type="InterPro" id="IPR007710">
    <property type="entry name" value="Nucleoside_deoxyribTrfase"/>
</dbReference>
<evidence type="ECO:0000313" key="3">
    <source>
        <dbReference type="Proteomes" id="UP000623795"/>
    </source>
</evidence>
<sequence>MNNLPTAFVLMPFATEFDEIYDYLIRGSLAEAGFRVVRADDMLNQRNIIEDIVQAITQSDLVVADLSTANPNVYYELGLAHAFGKPVVLLAQDIDEVPFDLRSYRVLTYSMHFSRMNQAREELSKLAKEARLGNVQFGSPVSDFATLHNRQGQSLSLIGNASPQQKRDERGILDFQADLEESFEIVSEVIGEVGARLERLTPDIQTTGEQLLNQPNAGVKKQRATVRSLATQLDEYATWLHEANGRYRASLARIGESLNALLSGEFEINDSSRDELQAFVTVIGQVESNAQSGREGFAGLVATMDSLPRIEKEFNRAKQSLSTELKELINNVDQTISVLARARNAAGRFLAADDK</sequence>
<dbReference type="Pfam" id="PF05014">
    <property type="entry name" value="Nuc_deoxyrib_tr"/>
    <property type="match status" value="1"/>
</dbReference>